<feature type="domain" description="STAS" evidence="3">
    <location>
        <begin position="15"/>
        <end position="124"/>
    </location>
</feature>
<dbReference type="InterPro" id="IPR003658">
    <property type="entry name" value="Anti-sigma_ant"/>
</dbReference>
<dbReference type="Proteomes" id="UP001422759">
    <property type="component" value="Unassembled WGS sequence"/>
</dbReference>
<dbReference type="SUPFAM" id="SSF52091">
    <property type="entry name" value="SpoIIaa-like"/>
    <property type="match status" value="1"/>
</dbReference>
<dbReference type="InterPro" id="IPR058548">
    <property type="entry name" value="MlaB-like_STAS"/>
</dbReference>
<name>A0ABN3A2I2_9ACTN</name>
<comment type="caution">
    <text evidence="4">The sequence shown here is derived from an EMBL/GenBank/DDBJ whole genome shotgun (WGS) entry which is preliminary data.</text>
</comment>
<dbReference type="PROSITE" id="PS50801">
    <property type="entry name" value="STAS"/>
    <property type="match status" value="1"/>
</dbReference>
<dbReference type="InterPro" id="IPR002645">
    <property type="entry name" value="STAS_dom"/>
</dbReference>
<evidence type="ECO:0000259" key="3">
    <source>
        <dbReference type="PROSITE" id="PS50801"/>
    </source>
</evidence>
<evidence type="ECO:0000313" key="4">
    <source>
        <dbReference type="EMBL" id="GAA2152658.1"/>
    </source>
</evidence>
<comment type="similarity">
    <text evidence="1 2">Belongs to the anti-sigma-factor antagonist family.</text>
</comment>
<organism evidence="4 5">
    <name type="scientific">Kitasatospora kazusensis</name>
    <dbReference type="NCBI Taxonomy" id="407974"/>
    <lineage>
        <taxon>Bacteria</taxon>
        <taxon>Bacillati</taxon>
        <taxon>Actinomycetota</taxon>
        <taxon>Actinomycetes</taxon>
        <taxon>Kitasatosporales</taxon>
        <taxon>Streptomycetaceae</taxon>
        <taxon>Kitasatospora</taxon>
    </lineage>
</organism>
<dbReference type="PANTHER" id="PTHR33495:SF2">
    <property type="entry name" value="ANTI-SIGMA FACTOR ANTAGONIST TM_1081-RELATED"/>
    <property type="match status" value="1"/>
</dbReference>
<dbReference type="CDD" id="cd07043">
    <property type="entry name" value="STAS_anti-anti-sigma_factors"/>
    <property type="match status" value="1"/>
</dbReference>
<evidence type="ECO:0000313" key="5">
    <source>
        <dbReference type="Proteomes" id="UP001422759"/>
    </source>
</evidence>
<dbReference type="NCBIfam" id="TIGR00377">
    <property type="entry name" value="ant_ant_sig"/>
    <property type="match status" value="1"/>
</dbReference>
<keyword evidence="5" id="KW-1185">Reference proteome</keyword>
<dbReference type="PANTHER" id="PTHR33495">
    <property type="entry name" value="ANTI-SIGMA FACTOR ANTAGONIST TM_1081-RELATED-RELATED"/>
    <property type="match status" value="1"/>
</dbReference>
<evidence type="ECO:0000256" key="1">
    <source>
        <dbReference type="ARBA" id="ARBA00009013"/>
    </source>
</evidence>
<dbReference type="Gene3D" id="3.30.750.24">
    <property type="entry name" value="STAS domain"/>
    <property type="match status" value="1"/>
</dbReference>
<accession>A0ABN3A2I2</accession>
<dbReference type="InterPro" id="IPR036513">
    <property type="entry name" value="STAS_dom_sf"/>
</dbReference>
<dbReference type="Pfam" id="PF13466">
    <property type="entry name" value="STAS_2"/>
    <property type="match status" value="1"/>
</dbReference>
<dbReference type="EMBL" id="BAAANT010000035">
    <property type="protein sequence ID" value="GAA2152658.1"/>
    <property type="molecule type" value="Genomic_DNA"/>
</dbReference>
<gene>
    <name evidence="4" type="ORF">GCM10009760_49560</name>
</gene>
<dbReference type="RefSeq" id="WP_344468158.1">
    <property type="nucleotide sequence ID" value="NZ_BAAANT010000035.1"/>
</dbReference>
<sequence>MPQPADDEEYGPGRLRVTVSRRGAVRVVSAGGELDHDTGESLRAALAGPGDDGEQRTVVDLAELRFCDSTGLNILLRARLAAEADGRQLEVAGPTSAVARLFAVTGADTVLRIHPDLDSALRTPGPAQDAGDAE</sequence>
<proteinExistence type="inferred from homology"/>
<evidence type="ECO:0000256" key="2">
    <source>
        <dbReference type="RuleBase" id="RU003749"/>
    </source>
</evidence>
<protein>
    <recommendedName>
        <fullName evidence="2">Anti-sigma factor antagonist</fullName>
    </recommendedName>
</protein>
<reference evidence="4 5" key="1">
    <citation type="journal article" date="2019" name="Int. J. Syst. Evol. Microbiol.">
        <title>The Global Catalogue of Microorganisms (GCM) 10K type strain sequencing project: providing services to taxonomists for standard genome sequencing and annotation.</title>
        <authorList>
            <consortium name="The Broad Institute Genomics Platform"/>
            <consortium name="The Broad Institute Genome Sequencing Center for Infectious Disease"/>
            <person name="Wu L."/>
            <person name="Ma J."/>
        </authorList>
    </citation>
    <scope>NUCLEOTIDE SEQUENCE [LARGE SCALE GENOMIC DNA]</scope>
    <source>
        <strain evidence="4 5">JCM 14560</strain>
    </source>
</reference>